<organism evidence="2 3">
    <name type="scientific">Actinomadura logoneensis</name>
    <dbReference type="NCBI Taxonomy" id="2293572"/>
    <lineage>
        <taxon>Bacteria</taxon>
        <taxon>Bacillati</taxon>
        <taxon>Actinomycetota</taxon>
        <taxon>Actinomycetes</taxon>
        <taxon>Streptosporangiales</taxon>
        <taxon>Thermomonosporaceae</taxon>
        <taxon>Actinomadura</taxon>
    </lineage>
</organism>
<sequence>MYPFSPVGGRSSAERLVVAATMGTSVHDIRAWRFRPSGGAIEARAEPDRFRAMDDPQGRGLHLGCGAALVNLRLAAAQLGHGAVVRLLPDDDDPTLLARVRLVRARRTSRSDRLLYAATMRPNPVRRPGHRSLPNALFLHGLAEAARLEGVTFRLLRATNGDNVRRAVLSTRGDGPRAWMRAGQALQRVLLDASVHSAAVSFLYEVLGADGEGERSWSLLTPGEVPQVLLEISAPAPRTTTCGGTARARTTAAPDWGRAVR</sequence>
<reference evidence="2 3" key="1">
    <citation type="submission" date="2018-08" db="EMBL/GenBank/DDBJ databases">
        <title>Actinomadura jelena sp. nov., a novel Actinomycete isolated from soil in Chad.</title>
        <authorList>
            <person name="Shi L."/>
        </authorList>
    </citation>
    <scope>NUCLEOTIDE SEQUENCE [LARGE SCALE GENOMIC DNA]</scope>
    <source>
        <strain evidence="2 3">NEAU-G17</strain>
    </source>
</reference>
<evidence type="ECO:0008006" key="4">
    <source>
        <dbReference type="Google" id="ProtNLM"/>
    </source>
</evidence>
<feature type="compositionally biased region" description="Low complexity" evidence="1">
    <location>
        <begin position="239"/>
        <end position="254"/>
    </location>
</feature>
<dbReference type="AlphaFoldDB" id="A0A372JC58"/>
<accession>A0A372JC58</accession>
<name>A0A372JC58_9ACTN</name>
<gene>
    <name evidence="2" type="ORF">DZF91_32055</name>
</gene>
<keyword evidence="3" id="KW-1185">Reference proteome</keyword>
<evidence type="ECO:0000313" key="3">
    <source>
        <dbReference type="Proteomes" id="UP000261811"/>
    </source>
</evidence>
<evidence type="ECO:0000313" key="2">
    <source>
        <dbReference type="EMBL" id="RFU37591.1"/>
    </source>
</evidence>
<dbReference type="Proteomes" id="UP000261811">
    <property type="component" value="Unassembled WGS sequence"/>
</dbReference>
<dbReference type="GO" id="GO:0016491">
    <property type="term" value="F:oxidoreductase activity"/>
    <property type="evidence" value="ECO:0007669"/>
    <property type="project" value="InterPro"/>
</dbReference>
<proteinExistence type="predicted"/>
<feature type="region of interest" description="Disordered" evidence="1">
    <location>
        <begin position="239"/>
        <end position="261"/>
    </location>
</feature>
<evidence type="ECO:0000256" key="1">
    <source>
        <dbReference type="SAM" id="MobiDB-lite"/>
    </source>
</evidence>
<protein>
    <recommendedName>
        <fullName evidence="4">Nitroreductase domain-containing protein</fullName>
    </recommendedName>
</protein>
<comment type="caution">
    <text evidence="2">The sequence shown here is derived from an EMBL/GenBank/DDBJ whole genome shotgun (WGS) entry which is preliminary data.</text>
</comment>
<dbReference type="EMBL" id="QURH01000949">
    <property type="protein sequence ID" value="RFU37591.1"/>
    <property type="molecule type" value="Genomic_DNA"/>
</dbReference>
<dbReference type="InterPro" id="IPR000415">
    <property type="entry name" value="Nitroreductase-like"/>
</dbReference>
<dbReference type="Gene3D" id="3.40.109.10">
    <property type="entry name" value="NADH Oxidase"/>
    <property type="match status" value="1"/>
</dbReference>